<keyword evidence="2" id="KW-0472">Membrane</keyword>
<organism evidence="3 4">
    <name type="scientific">Elsinoe australis</name>
    <dbReference type="NCBI Taxonomy" id="40998"/>
    <lineage>
        <taxon>Eukaryota</taxon>
        <taxon>Fungi</taxon>
        <taxon>Dikarya</taxon>
        <taxon>Ascomycota</taxon>
        <taxon>Pezizomycotina</taxon>
        <taxon>Dothideomycetes</taxon>
        <taxon>Dothideomycetidae</taxon>
        <taxon>Myriangiales</taxon>
        <taxon>Elsinoaceae</taxon>
        <taxon>Elsinoe</taxon>
    </lineage>
</organism>
<comment type="caution">
    <text evidence="3">The sequence shown here is derived from an EMBL/GenBank/DDBJ whole genome shotgun (WGS) entry which is preliminary data.</text>
</comment>
<protein>
    <submittedName>
        <fullName evidence="3">Uncharacterized protein</fullName>
    </submittedName>
</protein>
<evidence type="ECO:0000256" key="2">
    <source>
        <dbReference type="SAM" id="Phobius"/>
    </source>
</evidence>
<feature type="compositionally biased region" description="Basic and acidic residues" evidence="1">
    <location>
        <begin position="1"/>
        <end position="14"/>
    </location>
</feature>
<dbReference type="AlphaFoldDB" id="A0A4U7B5Y9"/>
<keyword evidence="2" id="KW-0812">Transmembrane</keyword>
<evidence type="ECO:0000313" key="3">
    <source>
        <dbReference type="EMBL" id="TKX26379.1"/>
    </source>
</evidence>
<proteinExistence type="predicted"/>
<name>A0A4U7B5Y9_9PEZI</name>
<accession>A0A4U7B5Y9</accession>
<evidence type="ECO:0000256" key="1">
    <source>
        <dbReference type="SAM" id="MobiDB-lite"/>
    </source>
</evidence>
<evidence type="ECO:0000313" key="4">
    <source>
        <dbReference type="Proteomes" id="UP000308133"/>
    </source>
</evidence>
<feature type="compositionally biased region" description="Polar residues" evidence="1">
    <location>
        <begin position="15"/>
        <end position="50"/>
    </location>
</feature>
<sequence length="211" mass="23397">MPKYRGREANRDAPRNTNRSGDTNATQAPDSTRNPNPIRSMDSTPSPPTTIVLQDCSAEIRSTGATSQNLYWHFSCTVASSNTEVGPTPGPASYAYFIHNDRRTMFLPPMYILKPEQNFYMRIWPDGRVAAGFFVTYTGSVVAFVFGAQRCPVTVIPDPVAVARRGTSFDVPQISFAYYGIAYGEIGNDGRPFAMCVFKDIGEDSRWFPPI</sequence>
<dbReference type="EMBL" id="PTQR01000013">
    <property type="protein sequence ID" value="TKX26379.1"/>
    <property type="molecule type" value="Genomic_DNA"/>
</dbReference>
<reference evidence="3 4" key="1">
    <citation type="submission" date="2018-02" db="EMBL/GenBank/DDBJ databases">
        <title>Draft genome sequences of Elsinoe sp., causing black scab on jojoba.</title>
        <authorList>
            <person name="Stodart B."/>
            <person name="Jeffress S."/>
            <person name="Ash G."/>
            <person name="Arun Chinnappa K."/>
        </authorList>
    </citation>
    <scope>NUCLEOTIDE SEQUENCE [LARGE SCALE GENOMIC DNA]</scope>
    <source>
        <strain evidence="3 4">Hillstone_2</strain>
    </source>
</reference>
<dbReference type="Proteomes" id="UP000308133">
    <property type="component" value="Unassembled WGS sequence"/>
</dbReference>
<feature type="region of interest" description="Disordered" evidence="1">
    <location>
        <begin position="1"/>
        <end position="50"/>
    </location>
</feature>
<feature type="transmembrane region" description="Helical" evidence="2">
    <location>
        <begin position="129"/>
        <end position="148"/>
    </location>
</feature>
<keyword evidence="2" id="KW-1133">Transmembrane helix</keyword>
<gene>
    <name evidence="3" type="ORF">C1H76_1341</name>
</gene>